<dbReference type="InterPro" id="IPR002933">
    <property type="entry name" value="Peptidase_M20"/>
</dbReference>
<dbReference type="FunFam" id="3.30.70.360:FF:000004">
    <property type="entry name" value="Peptidase M20 domain-containing protein 2"/>
    <property type="match status" value="1"/>
</dbReference>
<dbReference type="Gene3D" id="3.40.630.10">
    <property type="entry name" value="Zn peptidases"/>
    <property type="match status" value="1"/>
</dbReference>
<proteinExistence type="inferred from homology"/>
<protein>
    <recommendedName>
        <fullName evidence="1">Peptidase M20 domain-containing protein 2</fullName>
    </recommendedName>
</protein>
<evidence type="ECO:0000259" key="2">
    <source>
        <dbReference type="Pfam" id="PF07687"/>
    </source>
</evidence>
<accession>A0A2P6N9W8</accession>
<dbReference type="SUPFAM" id="SSF55031">
    <property type="entry name" value="Bacterial exopeptidase dimerisation domain"/>
    <property type="match status" value="1"/>
</dbReference>
<evidence type="ECO:0000313" key="4">
    <source>
        <dbReference type="Proteomes" id="UP000241769"/>
    </source>
</evidence>
<dbReference type="InterPro" id="IPR017144">
    <property type="entry name" value="Xaa-Arg_dipeptidase"/>
</dbReference>
<dbReference type="Pfam" id="PF01546">
    <property type="entry name" value="Peptidase_M20"/>
    <property type="match status" value="1"/>
</dbReference>
<name>A0A2P6N9W8_9EUKA</name>
<keyword evidence="4" id="KW-1185">Reference proteome</keyword>
<feature type="domain" description="Peptidase M20 dimerisation" evidence="2">
    <location>
        <begin position="190"/>
        <end position="282"/>
    </location>
</feature>
<dbReference type="CDD" id="cd05672">
    <property type="entry name" value="M20_ACY1L2-like"/>
    <property type="match status" value="1"/>
</dbReference>
<dbReference type="InterPro" id="IPR036264">
    <property type="entry name" value="Bact_exopeptidase_dim_dom"/>
</dbReference>
<dbReference type="Proteomes" id="UP000241769">
    <property type="component" value="Unassembled WGS sequence"/>
</dbReference>
<comment type="caution">
    <text evidence="3">The sequence shown here is derived from an EMBL/GenBank/DDBJ whole genome shotgun (WGS) entry which is preliminary data.</text>
</comment>
<dbReference type="PIRSF" id="PIRSF037226">
    <property type="entry name" value="Amidohydrolase_ACY1L2_prd"/>
    <property type="match status" value="1"/>
</dbReference>
<organism evidence="3 4">
    <name type="scientific">Planoprotostelium fungivorum</name>
    <dbReference type="NCBI Taxonomy" id="1890364"/>
    <lineage>
        <taxon>Eukaryota</taxon>
        <taxon>Amoebozoa</taxon>
        <taxon>Evosea</taxon>
        <taxon>Variosea</taxon>
        <taxon>Cavosteliida</taxon>
        <taxon>Cavosteliaceae</taxon>
        <taxon>Planoprotostelium</taxon>
    </lineage>
</organism>
<dbReference type="Gene3D" id="3.30.70.360">
    <property type="match status" value="1"/>
</dbReference>
<dbReference type="GO" id="GO:0016805">
    <property type="term" value="F:dipeptidase activity"/>
    <property type="evidence" value="ECO:0007669"/>
    <property type="project" value="InterPro"/>
</dbReference>
<sequence>MEHNDIVQLKETGCRKIDAHMTDLESLSRKVMDALTQCTIFNVQQIHANPELAYEEHNTSNLLSDFLQSHGFQVERQYCGLKTAFRATAGRGPPTIAVMSEMDALPEVGHACGHNLIAVAGVATGLGVKAILEESGHSGTIVVLGTPAEEIGGGKCDLIRAGAFKDIDAGMMVHPGNNSLAHYTSLAVTEIHVTFHGKSAHAAASPWEGVNALDAVILSFNAVGLLRQQIRPTDRIHGIITHGGHRPNVIPDRASASFFVRSPSGSGVLELADRVRDCFEGAARATGCSLEISGGMEYREMNSSRLMAELYTKNLHCLGLNLDPVEEQLKRRGGSTDFGNVSHVIPCIHPRYAICDDTNIHSKEFASQATTDRAHAETFRAAKGLVMTAADVMLIPGILREIGDEFSQGEGKPLPAIPDPHVQP</sequence>
<evidence type="ECO:0000313" key="3">
    <source>
        <dbReference type="EMBL" id="PRP80747.1"/>
    </source>
</evidence>
<reference evidence="3 4" key="1">
    <citation type="journal article" date="2018" name="Genome Biol. Evol.">
        <title>Multiple Roots of Fruiting Body Formation in Amoebozoa.</title>
        <authorList>
            <person name="Hillmann F."/>
            <person name="Forbes G."/>
            <person name="Novohradska S."/>
            <person name="Ferling I."/>
            <person name="Riege K."/>
            <person name="Groth M."/>
            <person name="Westermann M."/>
            <person name="Marz M."/>
            <person name="Spaller T."/>
            <person name="Winckler T."/>
            <person name="Schaap P."/>
            <person name="Glockner G."/>
        </authorList>
    </citation>
    <scope>NUCLEOTIDE SEQUENCE [LARGE SCALE GENOMIC DNA]</scope>
    <source>
        <strain evidence="3 4">Jena</strain>
    </source>
</reference>
<gene>
    <name evidence="3" type="ORF">PROFUN_11487</name>
</gene>
<dbReference type="OrthoDB" id="6119954at2759"/>
<dbReference type="InterPro" id="IPR017439">
    <property type="entry name" value="Amidohydrolase"/>
</dbReference>
<dbReference type="InterPro" id="IPR011650">
    <property type="entry name" value="Peptidase_M20_dimer"/>
</dbReference>
<dbReference type="PANTHER" id="PTHR30575:SF0">
    <property type="entry name" value="XAA-ARG DIPEPTIDASE"/>
    <property type="match status" value="1"/>
</dbReference>
<dbReference type="InterPro" id="IPR052030">
    <property type="entry name" value="Peptidase_M20/M20A_hydrolases"/>
</dbReference>
<dbReference type="NCBIfam" id="TIGR01891">
    <property type="entry name" value="amidohydrolases"/>
    <property type="match status" value="1"/>
</dbReference>
<dbReference type="Pfam" id="PF07687">
    <property type="entry name" value="M20_dimer"/>
    <property type="match status" value="1"/>
</dbReference>
<dbReference type="STRING" id="1890364.A0A2P6N9W8"/>
<dbReference type="EMBL" id="MDYQ01000139">
    <property type="protein sequence ID" value="PRP80747.1"/>
    <property type="molecule type" value="Genomic_DNA"/>
</dbReference>
<evidence type="ECO:0000256" key="1">
    <source>
        <dbReference type="PIRNR" id="PIRNR037226"/>
    </source>
</evidence>
<comment type="similarity">
    <text evidence="1">Belongs to the peptidase M20A family.</text>
</comment>
<dbReference type="AlphaFoldDB" id="A0A2P6N9W8"/>
<dbReference type="PANTHER" id="PTHR30575">
    <property type="entry name" value="PEPTIDASE M20"/>
    <property type="match status" value="1"/>
</dbReference>
<dbReference type="InParanoid" id="A0A2P6N9W8"/>
<dbReference type="SUPFAM" id="SSF53187">
    <property type="entry name" value="Zn-dependent exopeptidases"/>
    <property type="match status" value="1"/>
</dbReference>